<organism evidence="3 4">
    <name type="scientific">Pseudomonas oryzihabitans</name>
    <dbReference type="NCBI Taxonomy" id="47885"/>
    <lineage>
        <taxon>Bacteria</taxon>
        <taxon>Pseudomonadati</taxon>
        <taxon>Pseudomonadota</taxon>
        <taxon>Gammaproteobacteria</taxon>
        <taxon>Pseudomonadales</taxon>
        <taxon>Pseudomonadaceae</taxon>
        <taxon>Pseudomonas</taxon>
    </lineage>
</organism>
<dbReference type="Gene3D" id="3.30.1490.270">
    <property type="match status" value="1"/>
</dbReference>
<evidence type="ECO:0000259" key="1">
    <source>
        <dbReference type="Pfam" id="PF04168"/>
    </source>
</evidence>
<evidence type="ECO:0000313" key="3">
    <source>
        <dbReference type="EMBL" id="ALZ83851.1"/>
    </source>
</evidence>
<dbReference type="KEGG" id="por:APT59_06380"/>
<name>A0A0U4VL94_9PSED</name>
<dbReference type="RefSeq" id="WP_059314087.1">
    <property type="nucleotide sequence ID" value="NZ_CP013987.1"/>
</dbReference>
<reference evidence="3 4" key="1">
    <citation type="submission" date="2016-01" db="EMBL/GenBank/DDBJ databases">
        <title>Annotation of Pseudomonas oryzihabitans USDA-ARS-USMARC-56511.</title>
        <authorList>
            <person name="Harhay G.P."/>
            <person name="Harhay D.M."/>
            <person name="Smith T.P.L."/>
            <person name="Bono J.L."/>
            <person name="Heaton M.P."/>
            <person name="Clawson M.L."/>
            <person name="Chitko-Mckown C.G."/>
            <person name="Capik S.F."/>
            <person name="DeDonder K.D."/>
            <person name="Apley M.D."/>
            <person name="Lubbers B.V."/>
            <person name="White B.J."/>
            <person name="Larson R.L."/>
        </authorList>
    </citation>
    <scope>NUCLEOTIDE SEQUENCE [LARGE SCALE GENOMIC DNA]</scope>
    <source>
        <strain evidence="3 4">USDA-ARS-USMARC-56511</strain>
    </source>
</reference>
<dbReference type="Proteomes" id="UP000064137">
    <property type="component" value="Chromosome"/>
</dbReference>
<dbReference type="InterPro" id="IPR051680">
    <property type="entry name" value="ATP-dep_Glu-Cys_Ligase-2"/>
</dbReference>
<accession>A0A0U4VL94</accession>
<dbReference type="Gene3D" id="3.40.50.11290">
    <property type="match status" value="1"/>
</dbReference>
<dbReference type="InterPro" id="IPR007296">
    <property type="entry name" value="DUF403"/>
</dbReference>
<sequence>MPPIASHNASDMTGSYHELWSPRGGVRPTWRRFYGHLAGLRPAQLDQRQALIARQIQENGVTYNVYADPKGSDRPWALDLLPQLISAEEWAPLAAGVAQRARLLNRVLGDLYGEQRLLHERLLPPELVFGHHNFLWACQGLRPPGDTWLHVYAVDLARAPDGRWWVLADRTQAPSGAGYALENRHIVARAFPELHRDLQAQPLNGYFQALQRTLSTGLDTGDEAPLAVLLTPGRYNETYFEHLYQARQLGFPLVEGQDLTVRNDCLYLKTLSGLRRVHAVFRRLDDDFCDPLELRTDSALGVPGLLEAVRQGNVIMANALGSGLLESPGLLGFLPGVCQALLGETLALPSVATWWCGETPVREAALARLAELVIKPAYPGQGFEPVFGKELDAQGLAALRERILATPHAYVAQERIQLSQAPVWQGGSLQSRAIGMRVYAVASEDGYWVMPGGLTRVAHEGAAVVSMQRGGSSKDTWVLGGSRGAAEVPGARVLGVRDLVRKDPFLPSRTAENLFWYGRYSERCEDAARLLRIVLSRYLDADDEGPAVQSAIDLATALEWLPGQGGLAEQLHAALGPGDFPSGLGANLQRLHWAAAQVRGRLSPENWRAIREVEREAHGLGQVGSEPGEALQSLNRLVMALAAVAGFTFDDMTHDESWRFLMIGRRIERVQFLAGSLAHFLEGGATWDAAGLEWLLELGNSIITYRSRYQAAPQLIPVLDLLMLHEHNPYSIRFQLHALINAVEHLERYHGLPPDPALHDAYDRLRRFDLGTLENTLFGDAGRVEVQQGLARLLRQIAGASSQLSERVIYRCFAHVDAVSQRTVSM</sequence>
<dbReference type="PANTHER" id="PTHR34595:SF2">
    <property type="entry name" value="BLR2978 PROTEIN"/>
    <property type="match status" value="1"/>
</dbReference>
<dbReference type="Pfam" id="PF14403">
    <property type="entry name" value="CP_ATPgrasp_2"/>
    <property type="match status" value="1"/>
</dbReference>
<dbReference type="AlphaFoldDB" id="A0A0U4VL94"/>
<evidence type="ECO:0000313" key="4">
    <source>
        <dbReference type="Proteomes" id="UP000064137"/>
    </source>
</evidence>
<dbReference type="EMBL" id="CP013987">
    <property type="protein sequence ID" value="ALZ83851.1"/>
    <property type="molecule type" value="Genomic_DNA"/>
</dbReference>
<dbReference type="Pfam" id="PF04168">
    <property type="entry name" value="Alpha-E"/>
    <property type="match status" value="1"/>
</dbReference>
<feature type="domain" description="DUF403" evidence="1">
    <location>
        <begin position="506"/>
        <end position="806"/>
    </location>
</feature>
<evidence type="ECO:0000259" key="2">
    <source>
        <dbReference type="Pfam" id="PF14403"/>
    </source>
</evidence>
<dbReference type="SUPFAM" id="SSF56059">
    <property type="entry name" value="Glutathione synthetase ATP-binding domain-like"/>
    <property type="match status" value="1"/>
</dbReference>
<dbReference type="PANTHER" id="PTHR34595">
    <property type="entry name" value="BLR5612 PROTEIN"/>
    <property type="match status" value="1"/>
</dbReference>
<dbReference type="OrthoDB" id="9804079at2"/>
<feature type="domain" description="Circularly permuted ATP-grasp type 2" evidence="2">
    <location>
        <begin position="82"/>
        <end position="458"/>
    </location>
</feature>
<protein>
    <submittedName>
        <fullName evidence="3">Molybdopterin oxidoreductase</fullName>
    </submittedName>
</protein>
<gene>
    <name evidence="3" type="ORF">APT59_06380</name>
</gene>
<proteinExistence type="predicted"/>
<dbReference type="InterPro" id="IPR025841">
    <property type="entry name" value="CP_ATPgrasp_2"/>
</dbReference>